<dbReference type="Pfam" id="PF00023">
    <property type="entry name" value="Ank"/>
    <property type="match status" value="1"/>
</dbReference>
<dbReference type="Gene3D" id="1.25.40.20">
    <property type="entry name" value="Ankyrin repeat-containing domain"/>
    <property type="match status" value="1"/>
</dbReference>
<sequence>MTAARKGHADVSNILLDQRVNVNAKDADGVIAMSIACRAGKLSIVQAHLNRGASVNSLDRYDNSPLTYAALSGHTNIVQLLLEKGASINLTANNGWTLLMNASQKGYAGVTKLLLKYGADFHKKLPNGFTALAIESRHNRVLITMGCGPSKELKSNLTTDEPGQIVESTLLRADQIVVLGDSVFLPTKNDKGESAIIEISVNQQKNRDLQGIQESPCQRRYFSLRS</sequence>
<dbReference type="AlphaFoldDB" id="A0A9W6WR63"/>
<feature type="repeat" description="ANK" evidence="3">
    <location>
        <begin position="1"/>
        <end position="27"/>
    </location>
</feature>
<dbReference type="EMBL" id="BSXW01000200">
    <property type="protein sequence ID" value="GMF14508.1"/>
    <property type="molecule type" value="Genomic_DNA"/>
</dbReference>
<keyword evidence="5" id="KW-1185">Reference proteome</keyword>
<organism evidence="4 5">
    <name type="scientific">Phytophthora lilii</name>
    <dbReference type="NCBI Taxonomy" id="2077276"/>
    <lineage>
        <taxon>Eukaryota</taxon>
        <taxon>Sar</taxon>
        <taxon>Stramenopiles</taxon>
        <taxon>Oomycota</taxon>
        <taxon>Peronosporomycetes</taxon>
        <taxon>Peronosporales</taxon>
        <taxon>Peronosporaceae</taxon>
        <taxon>Phytophthora</taxon>
    </lineage>
</organism>
<accession>A0A9W6WR63</accession>
<dbReference type="OrthoDB" id="46760at2759"/>
<dbReference type="InterPro" id="IPR002110">
    <property type="entry name" value="Ankyrin_rpt"/>
</dbReference>
<evidence type="ECO:0000256" key="3">
    <source>
        <dbReference type="PROSITE-ProRule" id="PRU00023"/>
    </source>
</evidence>
<dbReference type="Proteomes" id="UP001165083">
    <property type="component" value="Unassembled WGS sequence"/>
</dbReference>
<reference evidence="4" key="1">
    <citation type="submission" date="2023-04" db="EMBL/GenBank/DDBJ databases">
        <title>Phytophthora lilii NBRC 32176.</title>
        <authorList>
            <person name="Ichikawa N."/>
            <person name="Sato H."/>
            <person name="Tonouchi N."/>
        </authorList>
    </citation>
    <scope>NUCLEOTIDE SEQUENCE</scope>
    <source>
        <strain evidence="4">NBRC 32176</strain>
    </source>
</reference>
<dbReference type="PANTHER" id="PTHR24173:SF74">
    <property type="entry name" value="ANKYRIN REPEAT DOMAIN-CONTAINING PROTEIN 16"/>
    <property type="match status" value="1"/>
</dbReference>
<name>A0A9W6WR63_9STRA</name>
<feature type="repeat" description="ANK" evidence="3">
    <location>
        <begin position="94"/>
        <end position="126"/>
    </location>
</feature>
<proteinExistence type="predicted"/>
<evidence type="ECO:0000313" key="5">
    <source>
        <dbReference type="Proteomes" id="UP001165083"/>
    </source>
</evidence>
<keyword evidence="1" id="KW-0677">Repeat</keyword>
<gene>
    <name evidence="4" type="ORF">Plil01_000478400</name>
</gene>
<evidence type="ECO:0000256" key="2">
    <source>
        <dbReference type="ARBA" id="ARBA00023043"/>
    </source>
</evidence>
<dbReference type="PROSITE" id="PS50088">
    <property type="entry name" value="ANK_REPEAT"/>
    <property type="match status" value="4"/>
</dbReference>
<dbReference type="SUPFAM" id="SSF48403">
    <property type="entry name" value="Ankyrin repeat"/>
    <property type="match status" value="1"/>
</dbReference>
<dbReference type="PANTHER" id="PTHR24173">
    <property type="entry name" value="ANKYRIN REPEAT CONTAINING"/>
    <property type="match status" value="1"/>
</dbReference>
<protein>
    <submittedName>
        <fullName evidence="4">Unnamed protein product</fullName>
    </submittedName>
</protein>
<comment type="caution">
    <text evidence="4">The sequence shown here is derived from an EMBL/GenBank/DDBJ whole genome shotgun (WGS) entry which is preliminary data.</text>
</comment>
<evidence type="ECO:0000256" key="1">
    <source>
        <dbReference type="ARBA" id="ARBA00022737"/>
    </source>
</evidence>
<evidence type="ECO:0000313" key="4">
    <source>
        <dbReference type="EMBL" id="GMF14508.1"/>
    </source>
</evidence>
<keyword evidence="2 3" id="KW-0040">ANK repeat</keyword>
<feature type="repeat" description="ANK" evidence="3">
    <location>
        <begin position="61"/>
        <end position="93"/>
    </location>
</feature>
<dbReference type="Pfam" id="PF12796">
    <property type="entry name" value="Ank_2"/>
    <property type="match status" value="1"/>
</dbReference>
<feature type="repeat" description="ANK" evidence="3">
    <location>
        <begin position="28"/>
        <end position="60"/>
    </location>
</feature>
<dbReference type="InterPro" id="IPR036770">
    <property type="entry name" value="Ankyrin_rpt-contain_sf"/>
</dbReference>
<dbReference type="PROSITE" id="PS50297">
    <property type="entry name" value="ANK_REP_REGION"/>
    <property type="match status" value="2"/>
</dbReference>
<dbReference type="SMART" id="SM00248">
    <property type="entry name" value="ANK"/>
    <property type="match status" value="4"/>
</dbReference>